<reference evidence="1 2" key="1">
    <citation type="submission" date="2022-09" db="EMBL/GenBank/DDBJ databases">
        <authorList>
            <person name="Palmer J.M."/>
        </authorList>
    </citation>
    <scope>NUCLEOTIDE SEQUENCE [LARGE SCALE GENOMIC DNA]</scope>
    <source>
        <strain evidence="1 2">DSM 7382</strain>
    </source>
</reference>
<dbReference type="InterPro" id="IPR032675">
    <property type="entry name" value="LRR_dom_sf"/>
</dbReference>
<dbReference type="Proteomes" id="UP001385951">
    <property type="component" value="Unassembled WGS sequence"/>
</dbReference>
<organism evidence="1 2">
    <name type="scientific">Cerrena zonata</name>
    <dbReference type="NCBI Taxonomy" id="2478898"/>
    <lineage>
        <taxon>Eukaryota</taxon>
        <taxon>Fungi</taxon>
        <taxon>Dikarya</taxon>
        <taxon>Basidiomycota</taxon>
        <taxon>Agaricomycotina</taxon>
        <taxon>Agaricomycetes</taxon>
        <taxon>Polyporales</taxon>
        <taxon>Cerrenaceae</taxon>
        <taxon>Cerrena</taxon>
    </lineage>
</organism>
<sequence>MPITDLPAELLLDIFTLACVDTGFTGCSLRGVSQHFRVLCTQSGVDVHTVALCGVKKMKSFQAMLKERKQDSSSTELSSQVLQSISPRELRILSVDLPSWRPENGANPLFRQPFPFLTDLTLRCGLDVPFFNVFHPCPNLQRLHIASHKQLPNTFGASISRIAPDLKHLRLSGVDGPTKSGNLHQVLQAYTSSSPSSHPIITDISDPLKADHELPASVNKLIIGFDTCFQFTHPIHSSRRQMNYLQNAQAIHQLAEDYRSRGHKETTTSNGERPVAGRGERPIKLAQRKLLLVHPTPPMRPYDDVEEVAKANFAKLRAEWEDRVQGGEAGWGDVPSSPA</sequence>
<gene>
    <name evidence="1" type="ORF">QCA50_011275</name>
</gene>
<dbReference type="SUPFAM" id="SSF52047">
    <property type="entry name" value="RNI-like"/>
    <property type="match status" value="1"/>
</dbReference>
<accession>A0AAW0G1L8</accession>
<dbReference type="AlphaFoldDB" id="A0AAW0G1L8"/>
<dbReference type="Gene3D" id="3.80.10.10">
    <property type="entry name" value="Ribonuclease Inhibitor"/>
    <property type="match status" value="1"/>
</dbReference>
<evidence type="ECO:0000313" key="2">
    <source>
        <dbReference type="Proteomes" id="UP001385951"/>
    </source>
</evidence>
<dbReference type="EMBL" id="JASBNA010000020">
    <property type="protein sequence ID" value="KAK7685412.1"/>
    <property type="molecule type" value="Genomic_DNA"/>
</dbReference>
<evidence type="ECO:0000313" key="1">
    <source>
        <dbReference type="EMBL" id="KAK7685412.1"/>
    </source>
</evidence>
<keyword evidence="2" id="KW-1185">Reference proteome</keyword>
<comment type="caution">
    <text evidence="1">The sequence shown here is derived from an EMBL/GenBank/DDBJ whole genome shotgun (WGS) entry which is preliminary data.</text>
</comment>
<evidence type="ECO:0008006" key="3">
    <source>
        <dbReference type="Google" id="ProtNLM"/>
    </source>
</evidence>
<protein>
    <recommendedName>
        <fullName evidence="3">F-box domain-containing protein</fullName>
    </recommendedName>
</protein>
<proteinExistence type="predicted"/>
<name>A0AAW0G1L8_9APHY</name>